<proteinExistence type="predicted"/>
<feature type="compositionally biased region" description="Low complexity" evidence="1">
    <location>
        <begin position="294"/>
        <end position="309"/>
    </location>
</feature>
<evidence type="ECO:0000256" key="2">
    <source>
        <dbReference type="SAM" id="Phobius"/>
    </source>
</evidence>
<organism evidence="3 4">
    <name type="scientific">Allocoleopsis franciscana PCC 7113</name>
    <dbReference type="NCBI Taxonomy" id="1173027"/>
    <lineage>
        <taxon>Bacteria</taxon>
        <taxon>Bacillati</taxon>
        <taxon>Cyanobacteriota</taxon>
        <taxon>Cyanophyceae</taxon>
        <taxon>Coleofasciculales</taxon>
        <taxon>Coleofasciculaceae</taxon>
        <taxon>Allocoleopsis</taxon>
        <taxon>Allocoleopsis franciscana</taxon>
    </lineage>
</organism>
<evidence type="ECO:0000313" key="3">
    <source>
        <dbReference type="EMBL" id="AFZ16873.1"/>
    </source>
</evidence>
<protein>
    <submittedName>
        <fullName evidence="3">Uncharacterized protein</fullName>
    </submittedName>
</protein>
<dbReference type="eggNOG" id="COG3105">
    <property type="taxonomic scope" value="Bacteria"/>
</dbReference>
<evidence type="ECO:0000313" key="4">
    <source>
        <dbReference type="Proteomes" id="UP000010471"/>
    </source>
</evidence>
<dbReference type="Proteomes" id="UP000010471">
    <property type="component" value="Chromosome"/>
</dbReference>
<keyword evidence="2" id="KW-1133">Transmembrane helix</keyword>
<sequence>MKIYILSRGVSEKHDYCWQQIDKNSQQQVNEPILVKKFKHLLQTEAPSLLLARESRELLLLVTGMRASERTDFMGRTIRNSVAWVGEDVNEPILRAIAVRALQSFLSEDEDPSLKKEIDDAVQPHENEGFKVDFEALKAHKIAEPISVEESAPDPRRKIGKSDKRVSELVEELKECHLPNKEGPLVVFTGIKAKSALEQAEVWRGLSNLVEVEDWPAQKKIGRVGKGGSQADKTGKIIIILIISISLIALTVFLLISEPKKEPSKQSGNDQKEVPAQILPQKDSEQPKSPTGLPSTAQPESQPSPSPTTESEKAPVQVPSEVNSESLLETEEGTSQSQFIKQGEESSRLSEESVKANESETSSSGA</sequence>
<keyword evidence="2" id="KW-0812">Transmembrane</keyword>
<dbReference type="AlphaFoldDB" id="K9W9F3"/>
<feature type="transmembrane region" description="Helical" evidence="2">
    <location>
        <begin position="237"/>
        <end position="256"/>
    </location>
</feature>
<dbReference type="STRING" id="1173027.Mic7113_0975"/>
<reference evidence="3 4" key="1">
    <citation type="submission" date="2012-06" db="EMBL/GenBank/DDBJ databases">
        <title>Finished chromosome of genome of Microcoleus sp. PCC 7113.</title>
        <authorList>
            <consortium name="US DOE Joint Genome Institute"/>
            <person name="Gugger M."/>
            <person name="Coursin T."/>
            <person name="Rippka R."/>
            <person name="Tandeau De Marsac N."/>
            <person name="Huntemann M."/>
            <person name="Wei C.-L."/>
            <person name="Han J."/>
            <person name="Detter J.C."/>
            <person name="Han C."/>
            <person name="Tapia R."/>
            <person name="Chen A."/>
            <person name="Kyrpides N."/>
            <person name="Mavromatis K."/>
            <person name="Markowitz V."/>
            <person name="Szeto E."/>
            <person name="Ivanova N."/>
            <person name="Pagani I."/>
            <person name="Pati A."/>
            <person name="Goodwin L."/>
            <person name="Nordberg H.P."/>
            <person name="Cantor M.N."/>
            <person name="Hua S.X."/>
            <person name="Woyke T."/>
            <person name="Kerfeld C.A."/>
        </authorList>
    </citation>
    <scope>NUCLEOTIDE SEQUENCE [LARGE SCALE GENOMIC DNA]</scope>
    <source>
        <strain evidence="3 4">PCC 7113</strain>
    </source>
</reference>
<keyword evidence="4" id="KW-1185">Reference proteome</keyword>
<name>K9W9F3_9CYAN</name>
<keyword evidence="2" id="KW-0472">Membrane</keyword>
<feature type="compositionally biased region" description="Basic and acidic residues" evidence="1">
    <location>
        <begin position="342"/>
        <end position="358"/>
    </location>
</feature>
<dbReference type="EMBL" id="CP003630">
    <property type="protein sequence ID" value="AFZ16873.1"/>
    <property type="molecule type" value="Genomic_DNA"/>
</dbReference>
<gene>
    <name evidence="3" type="ORF">Mic7113_0975</name>
</gene>
<dbReference type="HOGENOM" id="CLU_064474_0_0_3"/>
<evidence type="ECO:0000256" key="1">
    <source>
        <dbReference type="SAM" id="MobiDB-lite"/>
    </source>
</evidence>
<accession>K9W9F3</accession>
<feature type="region of interest" description="Disordered" evidence="1">
    <location>
        <begin position="278"/>
        <end position="366"/>
    </location>
</feature>
<dbReference type="KEGG" id="mic:Mic7113_0975"/>